<dbReference type="PaxDb" id="67767-A0A0J7KJM5"/>
<dbReference type="GO" id="GO:0042575">
    <property type="term" value="C:DNA polymerase complex"/>
    <property type="evidence" value="ECO:0007669"/>
    <property type="project" value="UniProtKB-ARBA"/>
</dbReference>
<dbReference type="InterPro" id="IPR041588">
    <property type="entry name" value="Integrase_H2C2"/>
</dbReference>
<dbReference type="Gene3D" id="3.30.420.10">
    <property type="entry name" value="Ribonuclease H-like superfamily/Ribonuclease H"/>
    <property type="match status" value="1"/>
</dbReference>
<dbReference type="PANTHER" id="PTHR47331">
    <property type="entry name" value="PHD-TYPE DOMAIN-CONTAINING PROTEIN"/>
    <property type="match status" value="1"/>
</dbReference>
<dbReference type="InterPro" id="IPR008042">
    <property type="entry name" value="Retrotrans_Pao"/>
</dbReference>
<dbReference type="InterPro" id="IPR012337">
    <property type="entry name" value="RNaseH-like_sf"/>
</dbReference>
<keyword evidence="4" id="KW-1185">Reference proteome</keyword>
<dbReference type="SUPFAM" id="SSF56672">
    <property type="entry name" value="DNA/RNA polymerases"/>
    <property type="match status" value="1"/>
</dbReference>
<dbReference type="GO" id="GO:0003676">
    <property type="term" value="F:nucleic acid binding"/>
    <property type="evidence" value="ECO:0007669"/>
    <property type="project" value="InterPro"/>
</dbReference>
<dbReference type="AlphaFoldDB" id="A0A0J7KJM5"/>
<reference evidence="3 4" key="1">
    <citation type="submission" date="2015-04" db="EMBL/GenBank/DDBJ databases">
        <title>Lasius niger genome sequencing.</title>
        <authorList>
            <person name="Konorov E.A."/>
            <person name="Nikitin M.A."/>
            <person name="Kirill M.V."/>
            <person name="Chang P."/>
        </authorList>
    </citation>
    <scope>NUCLEOTIDE SEQUENCE [LARGE SCALE GENOMIC DNA]</scope>
    <source>
        <tissue evidence="3">Whole</tissue>
    </source>
</reference>
<dbReference type="SUPFAM" id="SSF53098">
    <property type="entry name" value="Ribonuclease H-like"/>
    <property type="match status" value="1"/>
</dbReference>
<feature type="non-terminal residue" evidence="3">
    <location>
        <position position="1"/>
    </location>
</feature>
<dbReference type="EMBL" id="LBMM01006645">
    <property type="protein sequence ID" value="KMQ90436.1"/>
    <property type="molecule type" value="Genomic_DNA"/>
</dbReference>
<dbReference type="Pfam" id="PF17921">
    <property type="entry name" value="Integrase_H2C2"/>
    <property type="match status" value="1"/>
</dbReference>
<dbReference type="InterPro" id="IPR036397">
    <property type="entry name" value="RNaseH_sf"/>
</dbReference>
<organism evidence="3 4">
    <name type="scientific">Lasius niger</name>
    <name type="common">Black garden ant</name>
    <dbReference type="NCBI Taxonomy" id="67767"/>
    <lineage>
        <taxon>Eukaryota</taxon>
        <taxon>Metazoa</taxon>
        <taxon>Ecdysozoa</taxon>
        <taxon>Arthropoda</taxon>
        <taxon>Hexapoda</taxon>
        <taxon>Insecta</taxon>
        <taxon>Pterygota</taxon>
        <taxon>Neoptera</taxon>
        <taxon>Endopterygota</taxon>
        <taxon>Hymenoptera</taxon>
        <taxon>Apocrita</taxon>
        <taxon>Aculeata</taxon>
        <taxon>Formicoidea</taxon>
        <taxon>Formicidae</taxon>
        <taxon>Formicinae</taxon>
        <taxon>Lasius</taxon>
        <taxon>Lasius</taxon>
    </lineage>
</organism>
<sequence length="782" mass="87739">RIFWSAVGAPQDFQLCTVTYGLTCAPYLSLRIIQQLASDEEHHFPQATKVLRKETYVDDILSGADSPQDAQSKAAQLNQLLMAGGFRLQKWASNEDSILSGISTSSELSSARELPSETRTLGLAWHPKTDTFRFHVRQADTHPLTKRSALSRISQLFDPLGWLAPVIIVGKIFIQHLWKSQAGWDDPLPQSLAHEWITFEESLQGVSEISIPRWICTSSSVRGVELHGFSDASQDALGAALYIRTFHDYADAKVVLLAAKSKVAPVKRQTIPRLELSAALLLARLLARIRNILDYQHVSTHLWTDSTVSLAWIQGHPSKWKEFISNRVAAIQELAPDARWHHVAGVDNPADCLSRGLSSHQLHHHHLWWQGPSWLQGPSVGWPSDVPSIDESIDLEERPHKPVQVSIVRATPDNWELINRFSQLTQLLRITAWIMRATARFKGLQCPPSVDLTADEILKARTFWLKETQRAHFSRELDSCSQKDALPRSHPLLKLSPFVDSEGILRVGGRLKNSILDSDSKHPAILPRDSPFSRLVISDIHQKTLHGGVQVVLATLRQQYWILGGRAPVSSFIRRCVRCVRHRAVTAREMMGSLPTSRVTPTRPFLNSGVDYAGPFSLRTWRGRASRTYKGYLIIFVCFATSAVHLELATDYSSQGFIAAYRRFISRRGRCSTLTSDCGTNLVGADSELRRMFHSASKEVAELSHLLAADGTTWKFNPPSAPHFGGKWEAAVKSTKFHLKRVLGESVLTYEEFTLRDTTREEEEKVEGLNIDIEEEKDGTDG</sequence>
<feature type="compositionally biased region" description="Acidic residues" evidence="1">
    <location>
        <begin position="772"/>
        <end position="782"/>
    </location>
</feature>
<dbReference type="Proteomes" id="UP000036403">
    <property type="component" value="Unassembled WGS sequence"/>
</dbReference>
<dbReference type="GO" id="GO:0071897">
    <property type="term" value="P:DNA biosynthetic process"/>
    <property type="evidence" value="ECO:0007669"/>
    <property type="project" value="UniProtKB-ARBA"/>
</dbReference>
<comment type="caution">
    <text evidence="3">The sequence shown here is derived from an EMBL/GenBank/DDBJ whole genome shotgun (WGS) entry which is preliminary data.</text>
</comment>
<gene>
    <name evidence="3" type="ORF">RF55_9810</name>
</gene>
<dbReference type="STRING" id="67767.A0A0J7KJM5"/>
<dbReference type="OrthoDB" id="7550652at2759"/>
<evidence type="ECO:0000313" key="4">
    <source>
        <dbReference type="Proteomes" id="UP000036403"/>
    </source>
</evidence>
<evidence type="ECO:0000256" key="1">
    <source>
        <dbReference type="SAM" id="MobiDB-lite"/>
    </source>
</evidence>
<feature type="region of interest" description="Disordered" evidence="1">
    <location>
        <begin position="760"/>
        <end position="782"/>
    </location>
</feature>
<dbReference type="PANTHER" id="PTHR47331:SF4">
    <property type="entry name" value="PEPTIDASE S1 DOMAIN-CONTAINING PROTEIN"/>
    <property type="match status" value="1"/>
</dbReference>
<proteinExistence type="predicted"/>
<feature type="domain" description="Integrase zinc-binding" evidence="2">
    <location>
        <begin position="534"/>
        <end position="583"/>
    </location>
</feature>
<dbReference type="Gene3D" id="1.10.340.70">
    <property type="match status" value="1"/>
</dbReference>
<accession>A0A0J7KJM5</accession>
<name>A0A0J7KJM5_LASNI</name>
<protein>
    <submittedName>
        <fullName evidence="3">Gag-pol protein</fullName>
    </submittedName>
</protein>
<evidence type="ECO:0000313" key="3">
    <source>
        <dbReference type="EMBL" id="KMQ90436.1"/>
    </source>
</evidence>
<evidence type="ECO:0000259" key="2">
    <source>
        <dbReference type="Pfam" id="PF17921"/>
    </source>
</evidence>
<dbReference type="Pfam" id="PF05380">
    <property type="entry name" value="Peptidase_A17"/>
    <property type="match status" value="1"/>
</dbReference>
<dbReference type="InterPro" id="IPR043502">
    <property type="entry name" value="DNA/RNA_pol_sf"/>
</dbReference>